<protein>
    <recommendedName>
        <fullName evidence="12">Innexin</fullName>
    </recommendedName>
</protein>
<proteinExistence type="inferred from homology"/>
<dbReference type="PROSITE" id="PS51013">
    <property type="entry name" value="PANNEXIN"/>
    <property type="match status" value="1"/>
</dbReference>
<gene>
    <name evidence="13" type="primary">Bma-inx-14</name>
    <name evidence="12" type="synonym">inx</name>
    <name evidence="14" type="ORF">Bm9585</name>
    <name evidence="13" type="ORF">BM_Bm9585</name>
</gene>
<evidence type="ECO:0000256" key="6">
    <source>
        <dbReference type="ARBA" id="ARBA00022868"/>
    </source>
</evidence>
<keyword evidence="4" id="KW-1003">Cell membrane</keyword>
<keyword evidence="10 12" id="KW-0472">Membrane</keyword>
<evidence type="ECO:0000256" key="3">
    <source>
        <dbReference type="ARBA" id="ARBA00022448"/>
    </source>
</evidence>
<evidence type="ECO:0000256" key="5">
    <source>
        <dbReference type="ARBA" id="ARBA00022692"/>
    </source>
</evidence>
<dbReference type="GO" id="GO:0005243">
    <property type="term" value="F:gap junction channel activity"/>
    <property type="evidence" value="ECO:0007669"/>
    <property type="project" value="TreeGrafter"/>
</dbReference>
<dbReference type="AlphaFoldDB" id="A0A0J9YBJ3"/>
<dbReference type="PANTHER" id="PTHR11893">
    <property type="entry name" value="INNEXIN"/>
    <property type="match status" value="1"/>
</dbReference>
<keyword evidence="11 12" id="KW-0407">Ion channel</keyword>
<dbReference type="GO" id="GO:0034220">
    <property type="term" value="P:monoatomic ion transmembrane transport"/>
    <property type="evidence" value="ECO:0007669"/>
    <property type="project" value="UniProtKB-KW"/>
</dbReference>
<comment type="caution">
    <text evidence="12">Lacks conserved residue(s) required for the propagation of feature annotation.</text>
</comment>
<dbReference type="GO" id="GO:0005886">
    <property type="term" value="C:plasma membrane"/>
    <property type="evidence" value="ECO:0007669"/>
    <property type="project" value="UniProtKB-SubCell"/>
</dbReference>
<keyword evidence="3 12" id="KW-0813">Transport</keyword>
<keyword evidence="5 12" id="KW-0812">Transmembrane</keyword>
<feature type="transmembrane region" description="Helical" evidence="12">
    <location>
        <begin position="27"/>
        <end position="45"/>
    </location>
</feature>
<comment type="similarity">
    <text evidence="12">Belongs to the pannexin family.</text>
</comment>
<evidence type="ECO:0000313" key="14">
    <source>
        <dbReference type="WormBase" id="Bm9585c"/>
    </source>
</evidence>
<feature type="transmembrane region" description="Helical" evidence="12">
    <location>
        <begin position="290"/>
        <end position="314"/>
    </location>
</feature>
<keyword evidence="8 12" id="KW-1133">Transmembrane helix</keyword>
<dbReference type="InterPro" id="IPR000990">
    <property type="entry name" value="Innexin"/>
</dbReference>
<feature type="transmembrane region" description="Helical" evidence="12">
    <location>
        <begin position="349"/>
        <end position="368"/>
    </location>
</feature>
<evidence type="ECO:0000256" key="12">
    <source>
        <dbReference type="RuleBase" id="RU010713"/>
    </source>
</evidence>
<evidence type="ECO:0000256" key="11">
    <source>
        <dbReference type="ARBA" id="ARBA00023303"/>
    </source>
</evidence>
<dbReference type="EMBL" id="LN856925">
    <property type="protein sequence ID" value="CDQ05623.1"/>
    <property type="molecule type" value="Genomic_DNA"/>
</dbReference>
<evidence type="ECO:0000313" key="13">
    <source>
        <dbReference type="EMBL" id="CDQ05623.1"/>
    </source>
</evidence>
<evidence type="ECO:0000256" key="7">
    <source>
        <dbReference type="ARBA" id="ARBA00022949"/>
    </source>
</evidence>
<evidence type="ECO:0000256" key="1">
    <source>
        <dbReference type="ARBA" id="ARBA00004610"/>
    </source>
</evidence>
<dbReference type="PANTHER" id="PTHR11893:SF20">
    <property type="entry name" value="INNEXIN-3"/>
    <property type="match status" value="1"/>
</dbReference>
<reference evidence="13" key="1">
    <citation type="journal article" date="2007" name="Science">
        <title>Draft genome of the filarial nematode parasite Brugia malayi.</title>
        <authorList>
            <person name="Ghedin E."/>
            <person name="Wang S."/>
            <person name="Spiro D."/>
            <person name="Caler E."/>
            <person name="Zhao Q."/>
            <person name="Crabtree J."/>
            <person name="Allen J.E."/>
            <person name="Delcher A.L."/>
            <person name="Guiliano D.B."/>
            <person name="Miranda-Saavedra D."/>
            <person name="Angiuoli S.V."/>
            <person name="Creasy T."/>
            <person name="Amedeo P."/>
            <person name="Haas B."/>
            <person name="El-Sayed N.M."/>
            <person name="Wortman J.R."/>
            <person name="Feldblyum T."/>
            <person name="Tallon L."/>
            <person name="Schatz M."/>
            <person name="Shumway M."/>
            <person name="Koo H."/>
            <person name="Salzberg S.L."/>
            <person name="Schobel S."/>
            <person name="Pertea M."/>
            <person name="Pop M."/>
            <person name="White O."/>
            <person name="Barton G.J."/>
            <person name="Carlow C.K."/>
            <person name="Crawford M.J."/>
            <person name="Daub J."/>
            <person name="Dimmic M.W."/>
            <person name="Estes C.F."/>
            <person name="Foster J.M."/>
            <person name="Ganatra M."/>
            <person name="Gregory W.F."/>
            <person name="Johnson N.M."/>
            <person name="Jin J."/>
            <person name="Komuniecki R."/>
            <person name="Korf I."/>
            <person name="Kumar S."/>
            <person name="Laney S."/>
            <person name="Li B.W."/>
            <person name="Li W."/>
            <person name="Lindblom T.H."/>
            <person name="Lustigman S."/>
            <person name="Ma D."/>
            <person name="Maina C.V."/>
            <person name="Martin D.M."/>
            <person name="McCarter J.P."/>
            <person name="McReynolds L."/>
            <person name="Mitreva M."/>
            <person name="Nutman T.B."/>
            <person name="Parkinson J."/>
            <person name="Peregrin-Alvarez J.M."/>
            <person name="Poole C."/>
            <person name="Ren Q."/>
            <person name="Saunders L."/>
            <person name="Sluder A.E."/>
            <person name="Smith K."/>
            <person name="Stanke M."/>
            <person name="Unnasch T.R."/>
            <person name="Ware J."/>
            <person name="Wei A.D."/>
            <person name="Weil G."/>
            <person name="Williams D.J."/>
            <person name="Zhang Y."/>
            <person name="Williams S.A."/>
            <person name="Fraser-Liggett C."/>
            <person name="Slatko B."/>
            <person name="Blaxter M.L."/>
            <person name="Scott A.L."/>
        </authorList>
    </citation>
    <scope>NUCLEOTIDE SEQUENCE</scope>
    <source>
        <strain evidence="13">FR3</strain>
    </source>
</reference>
<comment type="subcellular location">
    <subcellularLocation>
        <location evidence="1">Cell junction</location>
        <location evidence="1">Gap junction</location>
    </subcellularLocation>
    <subcellularLocation>
        <location evidence="2 12">Cell membrane</location>
        <topology evidence="2 12">Multi-pass membrane protein</topology>
    </subcellularLocation>
</comment>
<name>A0A0J9YBJ3_BRUMA</name>
<evidence type="ECO:0000256" key="8">
    <source>
        <dbReference type="ARBA" id="ARBA00022989"/>
    </source>
</evidence>
<evidence type="ECO:0000256" key="10">
    <source>
        <dbReference type="ARBA" id="ARBA00023136"/>
    </source>
</evidence>
<keyword evidence="9 12" id="KW-0406">Ion transport</keyword>
<keyword evidence="6" id="KW-0303">Gap junction</keyword>
<dbReference type="WormBase" id="Bm9585c">
    <property type="protein sequence ID" value="BM06303"/>
    <property type="gene ID" value="WBGene00229846"/>
</dbReference>
<reference evidence="13" key="2">
    <citation type="submission" date="2012-12" db="EMBL/GenBank/DDBJ databases">
        <authorList>
            <person name="Gao Y.W."/>
            <person name="Fan S.T."/>
            <person name="Sun H.T."/>
            <person name="Wang Z."/>
            <person name="Gao X.L."/>
            <person name="Li Y.G."/>
            <person name="Wang T.C."/>
            <person name="Zhang K."/>
            <person name="Xu W.W."/>
            <person name="Yu Z.J."/>
            <person name="Xia X.Z."/>
        </authorList>
    </citation>
    <scope>NUCLEOTIDE SEQUENCE</scope>
    <source>
        <strain evidence="13">FR3</strain>
    </source>
</reference>
<comment type="function">
    <text evidence="12">Structural component of the gap junctions.</text>
</comment>
<organism evidence="13">
    <name type="scientific">Brugia malayi</name>
    <name type="common">Filarial nematode worm</name>
    <dbReference type="NCBI Taxonomy" id="6279"/>
    <lineage>
        <taxon>Eukaryota</taxon>
        <taxon>Metazoa</taxon>
        <taxon>Ecdysozoa</taxon>
        <taxon>Nematoda</taxon>
        <taxon>Chromadorea</taxon>
        <taxon>Rhabditida</taxon>
        <taxon>Spirurina</taxon>
        <taxon>Spiruromorpha</taxon>
        <taxon>Filarioidea</taxon>
        <taxon>Onchocercidae</taxon>
        <taxon>Brugia</taxon>
    </lineage>
</organism>
<dbReference type="GO" id="GO:0005921">
    <property type="term" value="C:gap junction"/>
    <property type="evidence" value="ECO:0007669"/>
    <property type="project" value="UniProtKB-SubCell"/>
</dbReference>
<sequence length="402" mass="47641">MFEISLFGKLLSTFSHSYHLNNTVDRLHWNITTIVLILCVLFIGAEQQFGQPIQCMLPTHLDQNSWTDYGQYYCFTQNTYRLTDNQTLPSASNRAKLHLNVNYYQWVPFFLTIQALCFYIPGWLWMMLQRGCIFDMEAVVREAICLRTMFKFEGRITRLTNLVKYIASGLKMKMKMDRGRTECQMSRSASKFSTLQAKWCKHPLDKKNGISTALYLFSKLLNVINNIIQLYIIGRFIGFNNFPLTLTKMQFTSSYFPLITFCDMERQTLGKVEINTFQCVLMLNFINEKIFFMLWYWICLLFVLSLTDFIITLVQCLRPQCREALIKFYLQEGEFDDNYFLLLKDKRYLHIYIMEFLGLDGVLLLRFINNHAGIKVTRDITVGLWYCFRGFYQVIFYHSFIL</sequence>
<keyword evidence="7" id="KW-0965">Cell junction</keyword>
<evidence type="ECO:0000256" key="9">
    <source>
        <dbReference type="ARBA" id="ARBA00023065"/>
    </source>
</evidence>
<feature type="transmembrane region" description="Helical" evidence="12">
    <location>
        <begin position="380"/>
        <end position="400"/>
    </location>
</feature>
<feature type="transmembrane region" description="Helical" evidence="12">
    <location>
        <begin position="103"/>
        <end position="126"/>
    </location>
</feature>
<accession>A0A0J9YBJ3</accession>
<evidence type="ECO:0000256" key="4">
    <source>
        <dbReference type="ARBA" id="ARBA00022475"/>
    </source>
</evidence>
<evidence type="ECO:0000256" key="2">
    <source>
        <dbReference type="ARBA" id="ARBA00004651"/>
    </source>
</evidence>
<dbReference type="PRINTS" id="PR01262">
    <property type="entry name" value="INNEXIN"/>
</dbReference>
<dbReference type="Pfam" id="PF00876">
    <property type="entry name" value="Innexin"/>
    <property type="match status" value="1"/>
</dbReference>